<evidence type="ECO:0000256" key="2">
    <source>
        <dbReference type="ARBA" id="ARBA00008488"/>
    </source>
</evidence>
<dbReference type="GO" id="GO:0005886">
    <property type="term" value="C:plasma membrane"/>
    <property type="evidence" value="ECO:0007669"/>
    <property type="project" value="UniProtKB-SubCell"/>
</dbReference>
<dbReference type="GO" id="GO:0046872">
    <property type="term" value="F:metal ion binding"/>
    <property type="evidence" value="ECO:0007669"/>
    <property type="project" value="UniProtKB-KW"/>
</dbReference>
<evidence type="ECO:0000256" key="8">
    <source>
        <dbReference type="SAM" id="Phobius"/>
    </source>
</evidence>
<keyword evidence="7" id="KW-0479">Metal-binding</keyword>
<feature type="transmembrane region" description="Helical" evidence="8">
    <location>
        <begin position="163"/>
        <end position="181"/>
    </location>
</feature>
<evidence type="ECO:0000256" key="4">
    <source>
        <dbReference type="ARBA" id="ARBA00022692"/>
    </source>
</evidence>
<feature type="binding site" evidence="7">
    <location>
        <position position="67"/>
    </location>
    <ligand>
        <name>Zn(2+)</name>
        <dbReference type="ChEBI" id="CHEBI:29105"/>
    </ligand>
</feature>
<feature type="transmembrane region" description="Helical" evidence="8">
    <location>
        <begin position="45"/>
        <end position="65"/>
    </location>
</feature>
<comment type="caution">
    <text evidence="9">The sequence shown here is derived from an EMBL/GenBank/DDBJ whole genome shotgun (WGS) entry which is preliminary data.</text>
</comment>
<dbReference type="PANTHER" id="PTHR20855:SF3">
    <property type="entry name" value="LD03007P"/>
    <property type="match status" value="1"/>
</dbReference>
<dbReference type="NCBIfam" id="TIGR01065">
    <property type="entry name" value="hlyIII"/>
    <property type="match status" value="1"/>
</dbReference>
<reference evidence="9 10" key="1">
    <citation type="submission" date="2016-09" db="EMBL/GenBank/DDBJ databases">
        <authorList>
            <person name="Capua I."/>
            <person name="De Benedictis P."/>
            <person name="Joannis T."/>
            <person name="Lombin L.H."/>
            <person name="Cattoli G."/>
        </authorList>
    </citation>
    <scope>NUCLEOTIDE SEQUENCE [LARGE SCALE GENOMIC DNA]</scope>
    <source>
        <strain evidence="9 10">ANC 4671</strain>
    </source>
</reference>
<evidence type="ECO:0000256" key="6">
    <source>
        <dbReference type="ARBA" id="ARBA00023136"/>
    </source>
</evidence>
<keyword evidence="10" id="KW-1185">Reference proteome</keyword>
<keyword evidence="3" id="KW-1003">Cell membrane</keyword>
<comment type="similarity">
    <text evidence="2">Belongs to the UPF0073 (Hly-III) family.</text>
</comment>
<keyword evidence="5 8" id="KW-1133">Transmembrane helix</keyword>
<evidence type="ECO:0000313" key="10">
    <source>
        <dbReference type="Proteomes" id="UP000185895"/>
    </source>
</evidence>
<feature type="binding site" evidence="7">
    <location>
        <position position="189"/>
    </location>
    <ligand>
        <name>Zn(2+)</name>
        <dbReference type="ChEBI" id="CHEBI:29105"/>
    </ligand>
</feature>
<dbReference type="InterPro" id="IPR004254">
    <property type="entry name" value="AdipoR/HlyIII-related"/>
</dbReference>
<feature type="transmembrane region" description="Helical" evidence="8">
    <location>
        <begin position="20"/>
        <end position="38"/>
    </location>
</feature>
<feature type="transmembrane region" description="Helical" evidence="8">
    <location>
        <begin position="135"/>
        <end position="151"/>
    </location>
</feature>
<evidence type="ECO:0000313" key="9">
    <source>
        <dbReference type="EMBL" id="OEY97974.1"/>
    </source>
</evidence>
<dbReference type="PANTHER" id="PTHR20855">
    <property type="entry name" value="ADIPOR/PROGESTIN RECEPTOR-RELATED"/>
    <property type="match status" value="1"/>
</dbReference>
<dbReference type="Proteomes" id="UP000185895">
    <property type="component" value="Unassembled WGS sequence"/>
</dbReference>
<comment type="subcellular location">
    <subcellularLocation>
        <location evidence="1">Cell membrane</location>
        <topology evidence="1">Multi-pass membrane protein</topology>
    </subcellularLocation>
</comment>
<dbReference type="InterPro" id="IPR005744">
    <property type="entry name" value="Hy-lIII"/>
</dbReference>
<dbReference type="AlphaFoldDB" id="A0A1E7RF26"/>
<feature type="binding site" evidence="7">
    <location>
        <position position="193"/>
    </location>
    <ligand>
        <name>Zn(2+)</name>
        <dbReference type="ChEBI" id="CHEBI:29105"/>
    </ligand>
</feature>
<dbReference type="GO" id="GO:0140911">
    <property type="term" value="F:pore-forming activity"/>
    <property type="evidence" value="ECO:0007669"/>
    <property type="project" value="InterPro"/>
</dbReference>
<name>A0A1E7RF26_9GAMM</name>
<evidence type="ECO:0000256" key="1">
    <source>
        <dbReference type="ARBA" id="ARBA00004651"/>
    </source>
</evidence>
<keyword evidence="7" id="KW-0862">Zinc</keyword>
<feature type="transmembrane region" description="Helical" evidence="8">
    <location>
        <begin position="85"/>
        <end position="102"/>
    </location>
</feature>
<accession>A0A1E7RF26</accession>
<organism evidence="9 10">
    <name type="scientific">Acinetobacter qingfengensis</name>
    <dbReference type="NCBI Taxonomy" id="1262585"/>
    <lineage>
        <taxon>Bacteria</taxon>
        <taxon>Pseudomonadati</taxon>
        <taxon>Pseudomonadota</taxon>
        <taxon>Gammaproteobacteria</taxon>
        <taxon>Moraxellales</taxon>
        <taxon>Moraxellaceae</taxon>
        <taxon>Acinetobacter</taxon>
    </lineage>
</organism>
<dbReference type="STRING" id="1262585.BJI46_00110"/>
<dbReference type="EMBL" id="MKKK01000001">
    <property type="protein sequence ID" value="OEY97974.1"/>
    <property type="molecule type" value="Genomic_DNA"/>
</dbReference>
<keyword evidence="6 8" id="KW-0472">Membrane</keyword>
<feature type="transmembrane region" description="Helical" evidence="8">
    <location>
        <begin position="187"/>
        <end position="211"/>
    </location>
</feature>
<evidence type="ECO:0000256" key="5">
    <source>
        <dbReference type="ARBA" id="ARBA00022989"/>
    </source>
</evidence>
<dbReference type="RefSeq" id="WP_070068356.1">
    <property type="nucleotide sequence ID" value="NZ_MKKK01000001.1"/>
</dbReference>
<dbReference type="OrthoDB" id="9813689at2"/>
<proteinExistence type="inferred from homology"/>
<evidence type="ECO:0000256" key="3">
    <source>
        <dbReference type="ARBA" id="ARBA00022475"/>
    </source>
</evidence>
<keyword evidence="4 8" id="KW-0812">Transmembrane</keyword>
<protein>
    <submittedName>
        <fullName evidence="9">Hemolysin III</fullName>
    </submittedName>
</protein>
<dbReference type="Pfam" id="PF03006">
    <property type="entry name" value="HlyIII"/>
    <property type="match status" value="1"/>
</dbReference>
<sequence length="216" mass="24520">MKKIPFVYSAEEEHLNALTHGIAAIVALIGTIILCIMAGQISWQAFISVTAYGLSLVLLFTASTLYHSSHQPQKRLWFKKLDHTAIYYLIAGTYTPFLALFIPTMKAKVLLIVLWLIALMGTGFKLFFVDRFEKLSLAAYIAMGWCAIFVIQDMRTFLNQSSLYLLVLGGVFYTVGTFFYASQKIKFAHVIWHIFVNLGAASHFFAVWMMLKQVIR</sequence>
<evidence type="ECO:0000256" key="7">
    <source>
        <dbReference type="PIRSR" id="PIRSR604254-1"/>
    </source>
</evidence>
<feature type="transmembrane region" description="Helical" evidence="8">
    <location>
        <begin position="109"/>
        <end position="129"/>
    </location>
</feature>
<gene>
    <name evidence="9" type="ORF">BJI46_00110</name>
</gene>